<dbReference type="Proteomes" id="UP000631114">
    <property type="component" value="Unassembled WGS sequence"/>
</dbReference>
<gene>
    <name evidence="1" type="ORF">IFM89_000084</name>
</gene>
<protein>
    <submittedName>
        <fullName evidence="1">Uncharacterized protein</fullName>
    </submittedName>
</protein>
<comment type="caution">
    <text evidence="1">The sequence shown here is derived from an EMBL/GenBank/DDBJ whole genome shotgun (WGS) entry which is preliminary data.</text>
</comment>
<accession>A0A835I121</accession>
<dbReference type="EMBL" id="JADFTS010000004">
    <property type="protein sequence ID" value="KAF9607737.1"/>
    <property type="molecule type" value="Genomic_DNA"/>
</dbReference>
<organism evidence="1 2">
    <name type="scientific">Coptis chinensis</name>
    <dbReference type="NCBI Taxonomy" id="261450"/>
    <lineage>
        <taxon>Eukaryota</taxon>
        <taxon>Viridiplantae</taxon>
        <taxon>Streptophyta</taxon>
        <taxon>Embryophyta</taxon>
        <taxon>Tracheophyta</taxon>
        <taxon>Spermatophyta</taxon>
        <taxon>Magnoliopsida</taxon>
        <taxon>Ranunculales</taxon>
        <taxon>Ranunculaceae</taxon>
        <taxon>Coptidoideae</taxon>
        <taxon>Coptis</taxon>
    </lineage>
</organism>
<evidence type="ECO:0000313" key="1">
    <source>
        <dbReference type="EMBL" id="KAF9607737.1"/>
    </source>
</evidence>
<reference evidence="1 2" key="1">
    <citation type="submission" date="2020-10" db="EMBL/GenBank/DDBJ databases">
        <title>The Coptis chinensis genome and diversification of protoberbering-type alkaloids.</title>
        <authorList>
            <person name="Wang B."/>
            <person name="Shu S."/>
            <person name="Song C."/>
            <person name="Liu Y."/>
        </authorList>
    </citation>
    <scope>NUCLEOTIDE SEQUENCE [LARGE SCALE GENOMIC DNA]</scope>
    <source>
        <strain evidence="1">HL-2020</strain>
        <tissue evidence="1">Leaf</tissue>
    </source>
</reference>
<proteinExistence type="predicted"/>
<name>A0A835I121_9MAGN</name>
<dbReference type="AlphaFoldDB" id="A0A835I121"/>
<dbReference type="OrthoDB" id="1925573at2759"/>
<keyword evidence="2" id="KW-1185">Reference proteome</keyword>
<evidence type="ECO:0000313" key="2">
    <source>
        <dbReference type="Proteomes" id="UP000631114"/>
    </source>
</evidence>
<sequence length="159" mass="17171">MSASNTGSSGATSPATGLQLSDEELKRNPLWKYVTRLDRLSDGGGNTSWQCNFCNKPKKSSYTRVRADLLKLGGTGIAICPKVSTSDLSEMQILDDEVKLEASRKKGKCCLCVGHWMGWGAWDFNGKATGAARGAEGEDMIAAEGAVKLTTLEREDFLF</sequence>